<keyword evidence="2" id="KW-1185">Reference proteome</keyword>
<proteinExistence type="predicted"/>
<dbReference type="AlphaFoldDB" id="A0AAV5THB9"/>
<feature type="non-terminal residue" evidence="1">
    <location>
        <position position="116"/>
    </location>
</feature>
<dbReference type="EMBL" id="BTSX01000004">
    <property type="protein sequence ID" value="GMS93715.1"/>
    <property type="molecule type" value="Genomic_DNA"/>
</dbReference>
<protein>
    <submittedName>
        <fullName evidence="1">Uncharacterized protein</fullName>
    </submittedName>
</protein>
<dbReference type="Proteomes" id="UP001432027">
    <property type="component" value="Unassembled WGS sequence"/>
</dbReference>
<name>A0AAV5THB9_9BILA</name>
<reference evidence="1" key="1">
    <citation type="submission" date="2023-10" db="EMBL/GenBank/DDBJ databases">
        <title>Genome assembly of Pristionchus species.</title>
        <authorList>
            <person name="Yoshida K."/>
            <person name="Sommer R.J."/>
        </authorList>
    </citation>
    <scope>NUCLEOTIDE SEQUENCE</scope>
    <source>
        <strain evidence="1">RS0144</strain>
    </source>
</reference>
<feature type="non-terminal residue" evidence="1">
    <location>
        <position position="1"/>
    </location>
</feature>
<comment type="caution">
    <text evidence="1">The sequence shown here is derived from an EMBL/GenBank/DDBJ whole genome shotgun (WGS) entry which is preliminary data.</text>
</comment>
<organism evidence="1 2">
    <name type="scientific">Pristionchus entomophagus</name>
    <dbReference type="NCBI Taxonomy" id="358040"/>
    <lineage>
        <taxon>Eukaryota</taxon>
        <taxon>Metazoa</taxon>
        <taxon>Ecdysozoa</taxon>
        <taxon>Nematoda</taxon>
        <taxon>Chromadorea</taxon>
        <taxon>Rhabditida</taxon>
        <taxon>Rhabditina</taxon>
        <taxon>Diplogasteromorpha</taxon>
        <taxon>Diplogasteroidea</taxon>
        <taxon>Neodiplogasteridae</taxon>
        <taxon>Pristionchus</taxon>
    </lineage>
</organism>
<evidence type="ECO:0000313" key="2">
    <source>
        <dbReference type="Proteomes" id="UP001432027"/>
    </source>
</evidence>
<gene>
    <name evidence="1" type="ORF">PENTCL1PPCAC_15890</name>
</gene>
<evidence type="ECO:0000313" key="1">
    <source>
        <dbReference type="EMBL" id="GMS93715.1"/>
    </source>
</evidence>
<sequence length="116" mass="12468">TVAKTAVAPKTTIKVEPKEATAKPKVQQQRPTAAAALQATLHRPDPRLNRPVPPAHILKLTELISPQTLASAKDRFAVIDAIDARNAALYRGDWAKVEHYDKLKQQGCATAAAASV</sequence>
<accession>A0AAV5THB9</accession>